<feature type="compositionally biased region" description="Basic residues" evidence="1">
    <location>
        <begin position="59"/>
        <end position="73"/>
    </location>
</feature>
<sequence>MTGAKGHRHEEAWTPDRTAVPSDADGAKTMPGLTWTGPAQEPVGPARPGSPGCEDAGHRARTKVRSPCGHHPRSPGPGNSRNSPWQRRPRLADAPVQTRNCEQQRPVCCALMGPGSPWSVSRWSLYEEACAGALEPGVRDAHQGPGCWEVGTSRRQS</sequence>
<comment type="caution">
    <text evidence="2">The sequence shown here is derived from an EMBL/GenBank/DDBJ whole genome shotgun (WGS) entry which is preliminary data.</text>
</comment>
<accession>A0A7J7Z5L8</accession>
<dbReference type="AlphaFoldDB" id="A0A7J7Z5L8"/>
<reference evidence="2 3" key="1">
    <citation type="journal article" date="2020" name="Nature">
        <title>Six reference-quality genomes reveal evolution of bat adaptations.</title>
        <authorList>
            <person name="Jebb D."/>
            <person name="Huang Z."/>
            <person name="Pippel M."/>
            <person name="Hughes G.M."/>
            <person name="Lavrichenko K."/>
            <person name="Devanna P."/>
            <person name="Winkler S."/>
            <person name="Jermiin L.S."/>
            <person name="Skirmuntt E.C."/>
            <person name="Katzourakis A."/>
            <person name="Burkitt-Gray L."/>
            <person name="Ray D.A."/>
            <person name="Sullivan K.A.M."/>
            <person name="Roscito J.G."/>
            <person name="Kirilenko B.M."/>
            <person name="Davalos L.M."/>
            <person name="Corthals A.P."/>
            <person name="Power M.L."/>
            <person name="Jones G."/>
            <person name="Ransome R.D."/>
            <person name="Dechmann D.K.N."/>
            <person name="Locatelli A.G."/>
            <person name="Puechmaille S.J."/>
            <person name="Fedrigo O."/>
            <person name="Jarvis E.D."/>
            <person name="Hiller M."/>
            <person name="Vernes S.C."/>
            <person name="Myers E.W."/>
            <person name="Teeling E.C."/>
        </authorList>
    </citation>
    <scope>NUCLEOTIDE SEQUENCE [LARGE SCALE GENOMIC DNA]</scope>
    <source>
        <strain evidence="2">MMyoMyo1</strain>
        <tissue evidence="2">Flight muscle</tissue>
    </source>
</reference>
<keyword evidence="3" id="KW-1185">Reference proteome</keyword>
<proteinExistence type="predicted"/>
<name>A0A7J7Z5L8_MYOMY</name>
<gene>
    <name evidence="2" type="ORF">mMyoMyo1_010811</name>
</gene>
<evidence type="ECO:0000313" key="3">
    <source>
        <dbReference type="Proteomes" id="UP000527355"/>
    </source>
</evidence>
<dbReference type="Proteomes" id="UP000527355">
    <property type="component" value="Unassembled WGS sequence"/>
</dbReference>
<protein>
    <submittedName>
        <fullName evidence="2">Uncharacterized protein</fullName>
    </submittedName>
</protein>
<evidence type="ECO:0000256" key="1">
    <source>
        <dbReference type="SAM" id="MobiDB-lite"/>
    </source>
</evidence>
<evidence type="ECO:0000313" key="2">
    <source>
        <dbReference type="EMBL" id="KAF6369491.1"/>
    </source>
</evidence>
<dbReference type="EMBL" id="JABWUV010000003">
    <property type="protein sequence ID" value="KAF6369491.1"/>
    <property type="molecule type" value="Genomic_DNA"/>
</dbReference>
<organism evidence="2 3">
    <name type="scientific">Myotis myotis</name>
    <name type="common">Greater mouse-eared bat</name>
    <name type="synonym">Vespertilio myotis</name>
    <dbReference type="NCBI Taxonomy" id="51298"/>
    <lineage>
        <taxon>Eukaryota</taxon>
        <taxon>Metazoa</taxon>
        <taxon>Chordata</taxon>
        <taxon>Craniata</taxon>
        <taxon>Vertebrata</taxon>
        <taxon>Euteleostomi</taxon>
        <taxon>Mammalia</taxon>
        <taxon>Eutheria</taxon>
        <taxon>Laurasiatheria</taxon>
        <taxon>Chiroptera</taxon>
        <taxon>Yangochiroptera</taxon>
        <taxon>Vespertilionidae</taxon>
        <taxon>Myotis</taxon>
    </lineage>
</organism>
<feature type="region of interest" description="Disordered" evidence="1">
    <location>
        <begin position="1"/>
        <end position="99"/>
    </location>
</feature>